<dbReference type="AlphaFoldDB" id="A0A9X0A2T6"/>
<sequence>MRSSLVQFTQKTQDWDRDDLAELRIYHKHKWKVPSVLSAALQSAQVKDKQAKQAYVDKRNRASPSDIKSGDKVLLYNRRGRTSYRRGAVSCQLWDQLCSWFTLCLLFEGTICARFMKGLSVPVI</sequence>
<gene>
    <name evidence="1" type="ORF">OS493_012080</name>
</gene>
<evidence type="ECO:0000313" key="1">
    <source>
        <dbReference type="EMBL" id="KAJ7392418.1"/>
    </source>
</evidence>
<organism evidence="1 2">
    <name type="scientific">Desmophyllum pertusum</name>
    <dbReference type="NCBI Taxonomy" id="174260"/>
    <lineage>
        <taxon>Eukaryota</taxon>
        <taxon>Metazoa</taxon>
        <taxon>Cnidaria</taxon>
        <taxon>Anthozoa</taxon>
        <taxon>Hexacorallia</taxon>
        <taxon>Scleractinia</taxon>
        <taxon>Caryophylliina</taxon>
        <taxon>Caryophylliidae</taxon>
        <taxon>Desmophyllum</taxon>
    </lineage>
</organism>
<protein>
    <submittedName>
        <fullName evidence="1">Uncharacterized protein</fullName>
    </submittedName>
</protein>
<dbReference type="Proteomes" id="UP001163046">
    <property type="component" value="Unassembled WGS sequence"/>
</dbReference>
<comment type="caution">
    <text evidence="1">The sequence shown here is derived from an EMBL/GenBank/DDBJ whole genome shotgun (WGS) entry which is preliminary data.</text>
</comment>
<accession>A0A9X0A2T6</accession>
<dbReference type="EMBL" id="MU825401">
    <property type="protein sequence ID" value="KAJ7392418.1"/>
    <property type="molecule type" value="Genomic_DNA"/>
</dbReference>
<keyword evidence="2" id="KW-1185">Reference proteome</keyword>
<reference evidence="1" key="1">
    <citation type="submission" date="2023-01" db="EMBL/GenBank/DDBJ databases">
        <title>Genome assembly of the deep-sea coral Lophelia pertusa.</title>
        <authorList>
            <person name="Herrera S."/>
            <person name="Cordes E."/>
        </authorList>
    </citation>
    <scope>NUCLEOTIDE SEQUENCE</scope>
    <source>
        <strain evidence="1">USNM1676648</strain>
        <tissue evidence="1">Polyp</tissue>
    </source>
</reference>
<dbReference type="OrthoDB" id="5984481at2759"/>
<evidence type="ECO:0000313" key="2">
    <source>
        <dbReference type="Proteomes" id="UP001163046"/>
    </source>
</evidence>
<name>A0A9X0A2T6_9CNID</name>
<proteinExistence type="predicted"/>